<dbReference type="EMBL" id="QKZT01000017">
    <property type="protein sequence ID" value="PZX48937.1"/>
    <property type="molecule type" value="Genomic_DNA"/>
</dbReference>
<dbReference type="AlphaFoldDB" id="A0A2W7QZ27"/>
<organism evidence="2 3">
    <name type="scientific">Algoriphagus chordae</name>
    <dbReference type="NCBI Taxonomy" id="237019"/>
    <lineage>
        <taxon>Bacteria</taxon>
        <taxon>Pseudomonadati</taxon>
        <taxon>Bacteroidota</taxon>
        <taxon>Cytophagia</taxon>
        <taxon>Cytophagales</taxon>
        <taxon>Cyclobacteriaceae</taxon>
        <taxon>Algoriphagus</taxon>
    </lineage>
</organism>
<keyword evidence="1" id="KW-0732">Signal</keyword>
<sequence>MKNRVSILLVMIFCTTNVIAQKVNNTFLILCFEEDFKVSQHETKEYYWIVSTESLETKNIDLAKLFMSDFSSDNLIDCCSGQAIDPFLDFDKTDYSFEDGYLNSLVYFENIVRSHREKLQTIKIKWSNGQSKTVSIYGTVVKGSFCISNYHKVGRERTGYSGKVALPYSSFEVVDDFWTPNGDQFRSIDFSQFNYSIIP</sequence>
<feature type="signal peptide" evidence="1">
    <location>
        <begin position="1"/>
        <end position="20"/>
    </location>
</feature>
<evidence type="ECO:0000313" key="2">
    <source>
        <dbReference type="EMBL" id="PZX48937.1"/>
    </source>
</evidence>
<feature type="chain" id="PRO_5016014101" evidence="1">
    <location>
        <begin position="21"/>
        <end position="199"/>
    </location>
</feature>
<reference evidence="2 3" key="1">
    <citation type="submission" date="2018-06" db="EMBL/GenBank/DDBJ databases">
        <title>Genomic Encyclopedia of Archaeal and Bacterial Type Strains, Phase II (KMG-II): from individual species to whole genera.</title>
        <authorList>
            <person name="Goeker M."/>
        </authorList>
    </citation>
    <scope>NUCLEOTIDE SEQUENCE [LARGE SCALE GENOMIC DNA]</scope>
    <source>
        <strain evidence="2 3">DSM 19830</strain>
    </source>
</reference>
<accession>A0A2W7QZ27</accession>
<gene>
    <name evidence="2" type="ORF">LV85_03427</name>
</gene>
<dbReference type="Proteomes" id="UP000248882">
    <property type="component" value="Unassembled WGS sequence"/>
</dbReference>
<protein>
    <submittedName>
        <fullName evidence="2">Uncharacterized protein</fullName>
    </submittedName>
</protein>
<evidence type="ECO:0000313" key="3">
    <source>
        <dbReference type="Proteomes" id="UP000248882"/>
    </source>
</evidence>
<dbReference type="OrthoDB" id="1421460at2"/>
<comment type="caution">
    <text evidence="2">The sequence shown here is derived from an EMBL/GenBank/DDBJ whole genome shotgun (WGS) entry which is preliminary data.</text>
</comment>
<keyword evidence="3" id="KW-1185">Reference proteome</keyword>
<name>A0A2W7QZ27_9BACT</name>
<dbReference type="RefSeq" id="WP_146260493.1">
    <property type="nucleotide sequence ID" value="NZ_QKZT01000017.1"/>
</dbReference>
<proteinExistence type="predicted"/>
<evidence type="ECO:0000256" key="1">
    <source>
        <dbReference type="SAM" id="SignalP"/>
    </source>
</evidence>